<dbReference type="Proteomes" id="UP000003843">
    <property type="component" value="Unassembled WGS sequence"/>
</dbReference>
<accession>D0WDX8</accession>
<reference evidence="1 2" key="1">
    <citation type="submission" date="2009-10" db="EMBL/GenBank/DDBJ databases">
        <authorList>
            <person name="Weinstock G."/>
            <person name="Sodergren E."/>
            <person name="Clifton S."/>
            <person name="Fulton L."/>
            <person name="Fulton B."/>
            <person name="Courtney L."/>
            <person name="Fronick C."/>
            <person name="Harrison M."/>
            <person name="Strong C."/>
            <person name="Farmer C."/>
            <person name="Delahaunty K."/>
            <person name="Markovic C."/>
            <person name="Hall O."/>
            <person name="Minx P."/>
            <person name="Tomlinson C."/>
            <person name="Mitreva M."/>
            <person name="Nelson J."/>
            <person name="Hou S."/>
            <person name="Wollam A."/>
            <person name="Pepin K.H."/>
            <person name="Johnson M."/>
            <person name="Bhonagiri V."/>
            <person name="Nash W.E."/>
            <person name="Warren W."/>
            <person name="Chinwalla A."/>
            <person name="Mardis E.R."/>
            <person name="Wilson R.K."/>
        </authorList>
    </citation>
    <scope>NUCLEOTIDE SEQUENCE [LARGE SCALE GENOMIC DNA]</scope>
    <source>
        <strain evidence="1 2">ATCC 23970</strain>
    </source>
</reference>
<comment type="caution">
    <text evidence="1">The sequence shown here is derived from an EMBL/GenBank/DDBJ whole genome shotgun (WGS) entry which is preliminary data.</text>
</comment>
<proteinExistence type="predicted"/>
<gene>
    <name evidence="1" type="ORF">NEILACOT_05766</name>
</gene>
<feature type="non-terminal residue" evidence="1">
    <location>
        <position position="1"/>
    </location>
</feature>
<dbReference type="EMBL" id="ACEQ02000101">
    <property type="protein sequence ID" value="EEZ74217.1"/>
    <property type="molecule type" value="Genomic_DNA"/>
</dbReference>
<dbReference type="AlphaFoldDB" id="D0WDX8"/>
<evidence type="ECO:0000313" key="2">
    <source>
        <dbReference type="Proteomes" id="UP000003843"/>
    </source>
</evidence>
<organism evidence="1 2">
    <name type="scientific">Neisseria lactamica ATCC 23970</name>
    <dbReference type="NCBI Taxonomy" id="546265"/>
    <lineage>
        <taxon>Bacteria</taxon>
        <taxon>Pseudomonadati</taxon>
        <taxon>Pseudomonadota</taxon>
        <taxon>Betaproteobacteria</taxon>
        <taxon>Neisseriales</taxon>
        <taxon>Neisseriaceae</taxon>
        <taxon>Neisseria</taxon>
    </lineage>
</organism>
<evidence type="ECO:0000313" key="1">
    <source>
        <dbReference type="EMBL" id="EEZ74217.1"/>
    </source>
</evidence>
<name>D0WDX8_NEILA</name>
<protein>
    <submittedName>
        <fullName evidence="1">Uncharacterized protein</fullName>
    </submittedName>
</protein>
<sequence length="46" mass="5217">DIIVVLLCNTAVMAAQIFRFTVKYADNHIVVRDFSDGWYAIDCVPI</sequence>